<keyword evidence="3" id="KW-0378">Hydrolase</keyword>
<evidence type="ECO:0000313" key="8">
    <source>
        <dbReference type="Proteomes" id="UP001596990"/>
    </source>
</evidence>
<dbReference type="PANTHER" id="PTHR30001">
    <property type="entry name" value="RIBONUCLEASE"/>
    <property type="match status" value="1"/>
</dbReference>
<proteinExistence type="predicted"/>
<evidence type="ECO:0000256" key="3">
    <source>
        <dbReference type="ARBA" id="ARBA00022801"/>
    </source>
</evidence>
<sequence length="461" mass="51990">MRQLFINHIPTEKTALLKEDGRITEVWFERPERTPQVGAIYSGKVTNVEKGIKAAFVDIGTETNGFLHLSDCNQPPVEGAKILVQIKKAPIGSKGPVLTTDLSIGAANLVYLPVGKQVHVSRKLTDDQQQELRSFFVDMLEGEEGVILRTAAVNMQKESLIEEWTYLRHKWKNRTVRNEPGLVHSTAVIPDQVLQHYPLHTFDQIIIDDAATSKEWKKSFPSYTDHIKWEREFEAALGTTVQSVQERIVNPVVEGSLHIDETEAMVVIDVNSAAYTGKSNKQQTALQTNMKAVVAIVEEIRLRRLAGIILIDFINMDDKKSESKVLQAFKRTAKQHGLFLNVHGFTRLGLLEVTRKKEQPSWKSFLGAHDFHYSDTTTFFQLERAILSLNNSAHEAVLIGLPKEWECLKNRLISSGISSKIPQELFFYIDPNSSTFSLETGSVETVREIVASRGFHIDKGF</sequence>
<dbReference type="InterPro" id="IPR004659">
    <property type="entry name" value="RNase_E/G"/>
</dbReference>
<evidence type="ECO:0000313" key="7">
    <source>
        <dbReference type="EMBL" id="MFD1018900.1"/>
    </source>
</evidence>
<keyword evidence="4" id="KW-0460">Magnesium</keyword>
<dbReference type="SMART" id="SM00316">
    <property type="entry name" value="S1"/>
    <property type="match status" value="1"/>
</dbReference>
<reference evidence="8" key="1">
    <citation type="journal article" date="2019" name="Int. J. Syst. Evol. Microbiol.">
        <title>The Global Catalogue of Microorganisms (GCM) 10K type strain sequencing project: providing services to taxonomists for standard genome sequencing and annotation.</title>
        <authorList>
            <consortium name="The Broad Institute Genomics Platform"/>
            <consortium name="The Broad Institute Genome Sequencing Center for Infectious Disease"/>
            <person name="Wu L."/>
            <person name="Ma J."/>
        </authorList>
    </citation>
    <scope>NUCLEOTIDE SEQUENCE [LARGE SCALE GENOMIC DNA]</scope>
    <source>
        <strain evidence="8">CCUG 56607</strain>
    </source>
</reference>
<keyword evidence="8" id="KW-1185">Reference proteome</keyword>
<dbReference type="InterPro" id="IPR003029">
    <property type="entry name" value="S1_domain"/>
</dbReference>
<gene>
    <name evidence="7" type="ORF">ACFQ2J_06780</name>
</gene>
<dbReference type="InterPro" id="IPR012340">
    <property type="entry name" value="NA-bd_OB-fold"/>
</dbReference>
<dbReference type="EMBL" id="JBHTKL010000001">
    <property type="protein sequence ID" value="MFD1018900.1"/>
    <property type="molecule type" value="Genomic_DNA"/>
</dbReference>
<dbReference type="Gene3D" id="2.40.50.140">
    <property type="entry name" value="Nucleic acid-binding proteins"/>
    <property type="match status" value="1"/>
</dbReference>
<dbReference type="RefSeq" id="WP_386057753.1">
    <property type="nucleotide sequence ID" value="NZ_JBHTKL010000001.1"/>
</dbReference>
<evidence type="ECO:0000256" key="2">
    <source>
        <dbReference type="ARBA" id="ARBA00022723"/>
    </source>
</evidence>
<dbReference type="Pfam" id="PF00575">
    <property type="entry name" value="S1"/>
    <property type="match status" value="1"/>
</dbReference>
<dbReference type="Proteomes" id="UP001596990">
    <property type="component" value="Unassembled WGS sequence"/>
</dbReference>
<dbReference type="Pfam" id="PF10150">
    <property type="entry name" value="RNase_E_G"/>
    <property type="match status" value="1"/>
</dbReference>
<evidence type="ECO:0000256" key="1">
    <source>
        <dbReference type="ARBA" id="ARBA00001946"/>
    </source>
</evidence>
<dbReference type="InterPro" id="IPR019307">
    <property type="entry name" value="RNA-bd_AU-1/RNase_E/G"/>
</dbReference>
<accession>A0ABW3KYZ6</accession>
<comment type="caution">
    <text evidence="7">The sequence shown here is derived from an EMBL/GenBank/DDBJ whole genome shotgun (WGS) entry which is preliminary data.</text>
</comment>
<dbReference type="CDD" id="cd04453">
    <property type="entry name" value="S1_RNase_E"/>
    <property type="match status" value="1"/>
</dbReference>
<keyword evidence="5" id="KW-0694">RNA-binding</keyword>
<dbReference type="PANTHER" id="PTHR30001:SF0">
    <property type="entry name" value="RIBONUCLEASE G"/>
    <property type="match status" value="1"/>
</dbReference>
<protein>
    <submittedName>
        <fullName evidence="7">Ribonuclease E/G</fullName>
    </submittedName>
</protein>
<feature type="domain" description="S1 motif" evidence="6">
    <location>
        <begin position="38"/>
        <end position="71"/>
    </location>
</feature>
<keyword evidence="2" id="KW-0479">Metal-binding</keyword>
<evidence type="ECO:0000259" key="6">
    <source>
        <dbReference type="PROSITE" id="PS50126"/>
    </source>
</evidence>
<dbReference type="PROSITE" id="PS50126">
    <property type="entry name" value="S1"/>
    <property type="match status" value="1"/>
</dbReference>
<evidence type="ECO:0000256" key="5">
    <source>
        <dbReference type="ARBA" id="ARBA00022884"/>
    </source>
</evidence>
<comment type="cofactor">
    <cofactor evidence="1">
        <name>Mg(2+)</name>
        <dbReference type="ChEBI" id="CHEBI:18420"/>
    </cofactor>
</comment>
<name>A0ABW3KYZ6_9BACI</name>
<organism evidence="7 8">
    <name type="scientific">Thalassobacillus hwangdonensis</name>
    <dbReference type="NCBI Taxonomy" id="546108"/>
    <lineage>
        <taxon>Bacteria</taxon>
        <taxon>Bacillati</taxon>
        <taxon>Bacillota</taxon>
        <taxon>Bacilli</taxon>
        <taxon>Bacillales</taxon>
        <taxon>Bacillaceae</taxon>
        <taxon>Thalassobacillus</taxon>
    </lineage>
</organism>
<dbReference type="SUPFAM" id="SSF50249">
    <property type="entry name" value="Nucleic acid-binding proteins"/>
    <property type="match status" value="1"/>
</dbReference>
<evidence type="ECO:0000256" key="4">
    <source>
        <dbReference type="ARBA" id="ARBA00022842"/>
    </source>
</evidence>